<accession>A0A2Z6NJ47</accession>
<dbReference type="OrthoDB" id="1750799at2759"/>
<name>A0A2Z6NJ47_TRISU</name>
<dbReference type="AlphaFoldDB" id="A0A2Z6NJ47"/>
<protein>
    <submittedName>
        <fullName evidence="1">Uncharacterized protein</fullName>
    </submittedName>
</protein>
<sequence length="167" mass="18157">MMNLSLVRSRFSQILSEFRERLKIAPKNGINKNTSIISGVSRRNINDVRFNNNRTGAVVTIGVRDRTRMKSCNRTVVSKPVIATDHAETDDVAFIVENFETFGADGGGEAGNDANFTESAYVTVAEDEVAAFDKVFIGLWIVEATDDGPDGGDRSGDFLDYGGATLV</sequence>
<gene>
    <name evidence="1" type="ORF">TSUD_161620</name>
</gene>
<evidence type="ECO:0000313" key="2">
    <source>
        <dbReference type="Proteomes" id="UP000242715"/>
    </source>
</evidence>
<reference evidence="2" key="1">
    <citation type="journal article" date="2017" name="Front. Plant Sci.">
        <title>Climate Clever Clovers: New Paradigm to Reduce the Environmental Footprint of Ruminants by Breeding Low Methanogenic Forages Utilizing Haplotype Variation.</title>
        <authorList>
            <person name="Kaur P."/>
            <person name="Appels R."/>
            <person name="Bayer P.E."/>
            <person name="Keeble-Gagnere G."/>
            <person name="Wang J."/>
            <person name="Hirakawa H."/>
            <person name="Shirasawa K."/>
            <person name="Vercoe P."/>
            <person name="Stefanova K."/>
            <person name="Durmic Z."/>
            <person name="Nichols P."/>
            <person name="Revell C."/>
            <person name="Isobe S.N."/>
            <person name="Edwards D."/>
            <person name="Erskine W."/>
        </authorList>
    </citation>
    <scope>NUCLEOTIDE SEQUENCE [LARGE SCALE GENOMIC DNA]</scope>
    <source>
        <strain evidence="2">cv. Daliak</strain>
    </source>
</reference>
<proteinExistence type="predicted"/>
<dbReference type="Proteomes" id="UP000242715">
    <property type="component" value="Unassembled WGS sequence"/>
</dbReference>
<organism evidence="1 2">
    <name type="scientific">Trifolium subterraneum</name>
    <name type="common">Subterranean clover</name>
    <dbReference type="NCBI Taxonomy" id="3900"/>
    <lineage>
        <taxon>Eukaryota</taxon>
        <taxon>Viridiplantae</taxon>
        <taxon>Streptophyta</taxon>
        <taxon>Embryophyta</taxon>
        <taxon>Tracheophyta</taxon>
        <taxon>Spermatophyta</taxon>
        <taxon>Magnoliopsida</taxon>
        <taxon>eudicotyledons</taxon>
        <taxon>Gunneridae</taxon>
        <taxon>Pentapetalae</taxon>
        <taxon>rosids</taxon>
        <taxon>fabids</taxon>
        <taxon>Fabales</taxon>
        <taxon>Fabaceae</taxon>
        <taxon>Papilionoideae</taxon>
        <taxon>50 kb inversion clade</taxon>
        <taxon>NPAAA clade</taxon>
        <taxon>Hologalegina</taxon>
        <taxon>IRL clade</taxon>
        <taxon>Trifolieae</taxon>
        <taxon>Trifolium</taxon>
    </lineage>
</organism>
<dbReference type="EMBL" id="DF973405">
    <property type="protein sequence ID" value="GAU29757.1"/>
    <property type="molecule type" value="Genomic_DNA"/>
</dbReference>
<keyword evidence="2" id="KW-1185">Reference proteome</keyword>
<evidence type="ECO:0000313" key="1">
    <source>
        <dbReference type="EMBL" id="GAU29757.1"/>
    </source>
</evidence>